<dbReference type="EMBL" id="PGGS01000085">
    <property type="protein sequence ID" value="PNH09578.1"/>
    <property type="molecule type" value="Genomic_DNA"/>
</dbReference>
<evidence type="ECO:0000256" key="1">
    <source>
        <dbReference type="ARBA" id="ARBA00008416"/>
    </source>
</evidence>
<name>A0A2J8AAM7_9CHLO</name>
<dbReference type="PANTHER" id="PTHR43212:SF3">
    <property type="entry name" value="QUERCETIN 2,3-DIOXYGENASE"/>
    <property type="match status" value="1"/>
</dbReference>
<evidence type="ECO:0000313" key="6">
    <source>
        <dbReference type="Proteomes" id="UP000236333"/>
    </source>
</evidence>
<organism evidence="5 6">
    <name type="scientific">Tetrabaena socialis</name>
    <dbReference type="NCBI Taxonomy" id="47790"/>
    <lineage>
        <taxon>Eukaryota</taxon>
        <taxon>Viridiplantae</taxon>
        <taxon>Chlorophyta</taxon>
        <taxon>core chlorophytes</taxon>
        <taxon>Chlorophyceae</taxon>
        <taxon>CS clade</taxon>
        <taxon>Chlamydomonadales</taxon>
        <taxon>Tetrabaenaceae</taxon>
        <taxon>Tetrabaena</taxon>
    </lineage>
</organism>
<comment type="caution">
    <text evidence="5">The sequence shown here is derived from an EMBL/GenBank/DDBJ whole genome shotgun (WGS) entry which is preliminary data.</text>
</comment>
<dbReference type="PANTHER" id="PTHR43212">
    <property type="entry name" value="QUERCETIN 2,3-DIOXYGENASE"/>
    <property type="match status" value="1"/>
</dbReference>
<dbReference type="Pfam" id="PF17954">
    <property type="entry name" value="Pirin_C_2"/>
    <property type="match status" value="1"/>
</dbReference>
<feature type="domain" description="Pirin N-terminal" evidence="3">
    <location>
        <begin position="1"/>
        <end position="40"/>
    </location>
</feature>
<dbReference type="InterPro" id="IPR011051">
    <property type="entry name" value="RmlC_Cupin_sf"/>
</dbReference>
<dbReference type="Gene3D" id="2.60.120.10">
    <property type="entry name" value="Jelly Rolls"/>
    <property type="match status" value="2"/>
</dbReference>
<dbReference type="InterPro" id="IPR003829">
    <property type="entry name" value="Pirin_N_dom"/>
</dbReference>
<dbReference type="SUPFAM" id="SSF51182">
    <property type="entry name" value="RmlC-like cupins"/>
    <property type="match status" value="1"/>
</dbReference>
<evidence type="ECO:0000313" key="5">
    <source>
        <dbReference type="EMBL" id="PNH09578.1"/>
    </source>
</evidence>
<gene>
    <name evidence="5" type="ORF">TSOC_003814</name>
</gene>
<dbReference type="Proteomes" id="UP000236333">
    <property type="component" value="Unassembled WGS sequence"/>
</dbReference>
<dbReference type="PIRSF" id="PIRSF006232">
    <property type="entry name" value="Pirin"/>
    <property type="match status" value="1"/>
</dbReference>
<sequence>MGNKESLPRGCVQFMSAGTGVAHSEMNDSSDTCRFLQLWITPDRRGHAPQYGSSIYSKADRHNRLLHILGGTGQAPAWPQSHSPNSIHLHQDANVYVSESDPGTTFDVSLGARRQAYLVCIEGDMSVNGVQLGQRDGARLLGGDGATSLSMTAGAAGAHFLMVEMPGSS</sequence>
<accession>A0A2J8AAM7</accession>
<dbReference type="OrthoDB" id="198735at2759"/>
<dbReference type="InterPro" id="IPR041602">
    <property type="entry name" value="Quercetinase_C"/>
</dbReference>
<dbReference type="InterPro" id="IPR014710">
    <property type="entry name" value="RmlC-like_jellyroll"/>
</dbReference>
<reference evidence="5 6" key="1">
    <citation type="journal article" date="2017" name="Mol. Biol. Evol.">
        <title>The 4-celled Tetrabaena socialis nuclear genome reveals the essential components for genetic control of cell number at the origin of multicellularity in the volvocine lineage.</title>
        <authorList>
            <person name="Featherston J."/>
            <person name="Arakaki Y."/>
            <person name="Hanschen E.R."/>
            <person name="Ferris P.J."/>
            <person name="Michod R.E."/>
            <person name="Olson B.J.S.C."/>
            <person name="Nozaki H."/>
            <person name="Durand P.M."/>
        </authorList>
    </citation>
    <scope>NUCLEOTIDE SEQUENCE [LARGE SCALE GENOMIC DNA]</scope>
    <source>
        <strain evidence="5 6">NIES-571</strain>
    </source>
</reference>
<evidence type="ECO:0000256" key="2">
    <source>
        <dbReference type="RuleBase" id="RU003457"/>
    </source>
</evidence>
<dbReference type="Pfam" id="PF02678">
    <property type="entry name" value="Pirin"/>
    <property type="match status" value="1"/>
</dbReference>
<evidence type="ECO:0000259" key="4">
    <source>
        <dbReference type="Pfam" id="PF17954"/>
    </source>
</evidence>
<evidence type="ECO:0000259" key="3">
    <source>
        <dbReference type="Pfam" id="PF02678"/>
    </source>
</evidence>
<protein>
    <recommendedName>
        <fullName evidence="7">Quercetin 2,3-dioxygenase</fullName>
    </recommendedName>
</protein>
<dbReference type="AlphaFoldDB" id="A0A2J8AAM7"/>
<comment type="similarity">
    <text evidence="1 2">Belongs to the pirin family.</text>
</comment>
<evidence type="ECO:0008006" key="7">
    <source>
        <dbReference type="Google" id="ProtNLM"/>
    </source>
</evidence>
<keyword evidence="6" id="KW-1185">Reference proteome</keyword>
<proteinExistence type="inferred from homology"/>
<feature type="domain" description="Quercetin 2,3-dioxygenase C-terminal cupin" evidence="4">
    <location>
        <begin position="84"/>
        <end position="165"/>
    </location>
</feature>
<dbReference type="InterPro" id="IPR012093">
    <property type="entry name" value="Pirin"/>
</dbReference>